<protein>
    <submittedName>
        <fullName evidence="1">Uncharacterized protein</fullName>
    </submittedName>
</protein>
<evidence type="ECO:0000313" key="1">
    <source>
        <dbReference type="EMBL" id="KAH3846992.1"/>
    </source>
</evidence>
<comment type="caution">
    <text evidence="1">The sequence shown here is derived from an EMBL/GenBank/DDBJ whole genome shotgun (WGS) entry which is preliminary data.</text>
</comment>
<dbReference type="EMBL" id="JAIWYP010000003">
    <property type="protein sequence ID" value="KAH3846992.1"/>
    <property type="molecule type" value="Genomic_DNA"/>
</dbReference>
<sequence>MITWALPERPPASVTVRGMVNEVLEHLHVVAMSTTVLTTPVTPSTYTRKVALNADDIQCKCETA</sequence>
<dbReference type="Proteomes" id="UP000828390">
    <property type="component" value="Unassembled WGS sequence"/>
</dbReference>
<accession>A0A9D4QY30</accession>
<name>A0A9D4QY30_DREPO</name>
<proteinExistence type="predicted"/>
<reference evidence="1" key="2">
    <citation type="submission" date="2020-11" db="EMBL/GenBank/DDBJ databases">
        <authorList>
            <person name="McCartney M.A."/>
            <person name="Auch B."/>
            <person name="Kono T."/>
            <person name="Mallez S."/>
            <person name="Becker A."/>
            <person name="Gohl D.M."/>
            <person name="Silverstein K.A.T."/>
            <person name="Koren S."/>
            <person name="Bechman K.B."/>
            <person name="Herman A."/>
            <person name="Abrahante J.E."/>
            <person name="Garbe J."/>
        </authorList>
    </citation>
    <scope>NUCLEOTIDE SEQUENCE</scope>
    <source>
        <strain evidence="1">Duluth1</strain>
        <tissue evidence="1">Whole animal</tissue>
    </source>
</reference>
<organism evidence="1 2">
    <name type="scientific">Dreissena polymorpha</name>
    <name type="common">Zebra mussel</name>
    <name type="synonym">Mytilus polymorpha</name>
    <dbReference type="NCBI Taxonomy" id="45954"/>
    <lineage>
        <taxon>Eukaryota</taxon>
        <taxon>Metazoa</taxon>
        <taxon>Spiralia</taxon>
        <taxon>Lophotrochozoa</taxon>
        <taxon>Mollusca</taxon>
        <taxon>Bivalvia</taxon>
        <taxon>Autobranchia</taxon>
        <taxon>Heteroconchia</taxon>
        <taxon>Euheterodonta</taxon>
        <taxon>Imparidentia</taxon>
        <taxon>Neoheterodontei</taxon>
        <taxon>Myida</taxon>
        <taxon>Dreissenoidea</taxon>
        <taxon>Dreissenidae</taxon>
        <taxon>Dreissena</taxon>
    </lineage>
</organism>
<reference evidence="1" key="1">
    <citation type="journal article" date="2019" name="bioRxiv">
        <title>The Genome of the Zebra Mussel, Dreissena polymorpha: A Resource for Invasive Species Research.</title>
        <authorList>
            <person name="McCartney M.A."/>
            <person name="Auch B."/>
            <person name="Kono T."/>
            <person name="Mallez S."/>
            <person name="Zhang Y."/>
            <person name="Obille A."/>
            <person name="Becker A."/>
            <person name="Abrahante J.E."/>
            <person name="Garbe J."/>
            <person name="Badalamenti J.P."/>
            <person name="Herman A."/>
            <person name="Mangelson H."/>
            <person name="Liachko I."/>
            <person name="Sullivan S."/>
            <person name="Sone E.D."/>
            <person name="Koren S."/>
            <person name="Silverstein K.A.T."/>
            <person name="Beckman K.B."/>
            <person name="Gohl D.M."/>
        </authorList>
    </citation>
    <scope>NUCLEOTIDE SEQUENCE</scope>
    <source>
        <strain evidence="1">Duluth1</strain>
        <tissue evidence="1">Whole animal</tissue>
    </source>
</reference>
<evidence type="ECO:0000313" key="2">
    <source>
        <dbReference type="Proteomes" id="UP000828390"/>
    </source>
</evidence>
<gene>
    <name evidence="1" type="ORF">DPMN_089303</name>
</gene>
<keyword evidence="2" id="KW-1185">Reference proteome</keyword>
<dbReference type="AlphaFoldDB" id="A0A9D4QY30"/>